<reference evidence="1 2" key="1">
    <citation type="submission" date="2024-08" db="EMBL/GenBank/DDBJ databases">
        <title>The draft genome of Apodemus speciosus.</title>
        <authorList>
            <person name="Nabeshima K."/>
            <person name="Suzuki S."/>
            <person name="Onuma M."/>
        </authorList>
    </citation>
    <scope>NUCLEOTIDE SEQUENCE [LARGE SCALE GENOMIC DNA]</scope>
    <source>
        <strain evidence="1">IB14-021</strain>
    </source>
</reference>
<dbReference type="Proteomes" id="UP001623349">
    <property type="component" value="Unassembled WGS sequence"/>
</dbReference>
<organism evidence="1 2">
    <name type="scientific">Apodemus speciosus</name>
    <name type="common">Large Japanese field mouse</name>
    <dbReference type="NCBI Taxonomy" id="105296"/>
    <lineage>
        <taxon>Eukaryota</taxon>
        <taxon>Metazoa</taxon>
        <taxon>Chordata</taxon>
        <taxon>Craniata</taxon>
        <taxon>Vertebrata</taxon>
        <taxon>Euteleostomi</taxon>
        <taxon>Mammalia</taxon>
        <taxon>Eutheria</taxon>
        <taxon>Euarchontoglires</taxon>
        <taxon>Glires</taxon>
        <taxon>Rodentia</taxon>
        <taxon>Myomorpha</taxon>
        <taxon>Muroidea</taxon>
        <taxon>Muridae</taxon>
        <taxon>Murinae</taxon>
        <taxon>Apodemus</taxon>
    </lineage>
</organism>
<evidence type="ECO:0000313" key="1">
    <source>
        <dbReference type="EMBL" id="GAB1295863.1"/>
    </source>
</evidence>
<gene>
    <name evidence="1" type="ORF">APTSU1_001109800</name>
</gene>
<evidence type="ECO:0000313" key="2">
    <source>
        <dbReference type="Proteomes" id="UP001623349"/>
    </source>
</evidence>
<name>A0ABQ0F9C0_APOSI</name>
<accession>A0ABQ0F9C0</accession>
<dbReference type="EMBL" id="BAAFST010000011">
    <property type="protein sequence ID" value="GAB1295863.1"/>
    <property type="molecule type" value="Genomic_DNA"/>
</dbReference>
<sequence length="72" mass="8451">MDLRNALSPVILPTKSTERQSTYSLTFVLQMRKLRHGLSELDNILMVEPRYKIGQFDFRICTCNWYTVLGLQ</sequence>
<proteinExistence type="predicted"/>
<comment type="caution">
    <text evidence="1">The sequence shown here is derived from an EMBL/GenBank/DDBJ whole genome shotgun (WGS) entry which is preliminary data.</text>
</comment>
<keyword evidence="2" id="KW-1185">Reference proteome</keyword>
<protein>
    <submittedName>
        <fullName evidence="1">Uncharacterized protein</fullName>
    </submittedName>
</protein>